<dbReference type="OMA" id="GWEFRVF"/>
<reference evidence="1 2" key="1">
    <citation type="journal article" name="Sci. Rep.">
        <title>Telomere-to-telomere assembled and centromere annotated genomes of the two main subspecies of the button mushroom Agaricus bisporus reveal especially polymorphic chromosome ends.</title>
        <authorList>
            <person name="Sonnenberg A.S.M."/>
            <person name="Sedaghat-Telgerd N."/>
            <person name="Lavrijssen B."/>
            <person name="Ohm R.A."/>
            <person name="Hendrickx P.M."/>
            <person name="Scholtmeijer K."/>
            <person name="Baars J.J.P."/>
            <person name="van Peer A."/>
        </authorList>
    </citation>
    <scope>NUCLEOTIDE SEQUENCE [LARGE SCALE GENOMIC DNA]</scope>
    <source>
        <strain evidence="1 2">H119_p4</strain>
    </source>
</reference>
<comment type="caution">
    <text evidence="1">The sequence shown here is derived from an EMBL/GenBank/DDBJ whole genome shotgun (WGS) entry which is preliminary data.</text>
</comment>
<dbReference type="Gene3D" id="3.90.470.20">
    <property type="entry name" value="4'-phosphopantetheinyl transferase domain"/>
    <property type="match status" value="1"/>
</dbReference>
<protein>
    <submittedName>
        <fullName evidence="1">Uncharacterized protein</fullName>
    </submittedName>
</protein>
<evidence type="ECO:0000313" key="1">
    <source>
        <dbReference type="EMBL" id="KAF7759698.1"/>
    </source>
</evidence>
<dbReference type="GO" id="GO:0000287">
    <property type="term" value="F:magnesium ion binding"/>
    <property type="evidence" value="ECO:0007669"/>
    <property type="project" value="InterPro"/>
</dbReference>
<sequence length="291" mass="33481">MAALGTAFECPILVWMITLNRDYSLEEYNECYKLVTECIPGVNFVRAPNDANNFRDLLLSMLPLLMMRHRRIPRSKWRDCMSQNGKHWIEQDDLPPEKFLSSMIGYHLAKDQSLLGMAMTQGYQKKVINIGLGIQHYKQPAQLPLASYIESQQHKLTPTELTAITSAETSEHLLWRLYIILSLKLAYMRAIGQSVAFDWARLEFDVDKKSATADGHALTGWEFRLYRAKLGVARGTDPPKIVEEEYQCCVAFFRGCDDLKFVWYEDAKALESWVQFITIDQMTKVIPKLSA</sequence>
<gene>
    <name evidence="1" type="ORF">Agabi119p4_11393</name>
</gene>
<dbReference type="InterPro" id="IPR037143">
    <property type="entry name" value="4-PPantetheinyl_Trfase_dom_sf"/>
</dbReference>
<evidence type="ECO:0000313" key="2">
    <source>
        <dbReference type="Proteomes" id="UP000629468"/>
    </source>
</evidence>
<name>A0A8H7EU36_AGABI</name>
<organism evidence="1 2">
    <name type="scientific">Agaricus bisporus var. burnettii</name>
    <dbReference type="NCBI Taxonomy" id="192524"/>
    <lineage>
        <taxon>Eukaryota</taxon>
        <taxon>Fungi</taxon>
        <taxon>Dikarya</taxon>
        <taxon>Basidiomycota</taxon>
        <taxon>Agaricomycotina</taxon>
        <taxon>Agaricomycetes</taxon>
        <taxon>Agaricomycetidae</taxon>
        <taxon>Agaricales</taxon>
        <taxon>Agaricineae</taxon>
        <taxon>Agaricaceae</taxon>
        <taxon>Agaricus</taxon>
    </lineage>
</organism>
<dbReference type="SUPFAM" id="SSF56214">
    <property type="entry name" value="4'-phosphopantetheinyl transferase"/>
    <property type="match status" value="1"/>
</dbReference>
<dbReference type="EMBL" id="JABXXO010000016">
    <property type="protein sequence ID" value="KAF7759698.1"/>
    <property type="molecule type" value="Genomic_DNA"/>
</dbReference>
<dbReference type="GO" id="GO:0008897">
    <property type="term" value="F:holo-[acyl-carrier-protein] synthase activity"/>
    <property type="evidence" value="ECO:0007669"/>
    <property type="project" value="InterPro"/>
</dbReference>
<dbReference type="Proteomes" id="UP000629468">
    <property type="component" value="Unassembled WGS sequence"/>
</dbReference>
<accession>A0A8H7EU36</accession>
<dbReference type="AlphaFoldDB" id="A0A8H7EU36"/>
<proteinExistence type="predicted"/>